<dbReference type="GeneID" id="119643063"/>
<dbReference type="InterPro" id="IPR006652">
    <property type="entry name" value="Kelch_1"/>
</dbReference>
<name>A0A9C5ZGU0_9MUSC</name>
<evidence type="ECO:0000313" key="3">
    <source>
        <dbReference type="RefSeq" id="XP_037898343.1"/>
    </source>
</evidence>
<dbReference type="PANTHER" id="PTHR46375:SF3">
    <property type="entry name" value="KELCH REPEAT AND BTB DOMAIN-CONTAINING PROTEIN 13"/>
    <property type="match status" value="1"/>
</dbReference>
<organism evidence="2 3">
    <name type="scientific">Glossina fuscipes</name>
    <dbReference type="NCBI Taxonomy" id="7396"/>
    <lineage>
        <taxon>Eukaryota</taxon>
        <taxon>Metazoa</taxon>
        <taxon>Ecdysozoa</taxon>
        <taxon>Arthropoda</taxon>
        <taxon>Hexapoda</taxon>
        <taxon>Insecta</taxon>
        <taxon>Pterygota</taxon>
        <taxon>Neoptera</taxon>
        <taxon>Endopterygota</taxon>
        <taxon>Diptera</taxon>
        <taxon>Brachycera</taxon>
        <taxon>Muscomorpha</taxon>
        <taxon>Hippoboscoidea</taxon>
        <taxon>Glossinidae</taxon>
        <taxon>Glossina</taxon>
    </lineage>
</organism>
<keyword evidence="1" id="KW-0880">Kelch repeat</keyword>
<evidence type="ECO:0000256" key="1">
    <source>
        <dbReference type="ARBA" id="ARBA00022441"/>
    </source>
</evidence>
<keyword evidence="2" id="KW-1185">Reference proteome</keyword>
<proteinExistence type="predicted"/>
<accession>A0A9C5ZGU0</accession>
<reference evidence="3" key="1">
    <citation type="submission" date="2025-08" db="UniProtKB">
        <authorList>
            <consortium name="RefSeq"/>
        </authorList>
    </citation>
    <scope>IDENTIFICATION</scope>
    <source>
        <tissue evidence="3">Whole body pupa</tissue>
    </source>
</reference>
<dbReference type="InterPro" id="IPR015915">
    <property type="entry name" value="Kelch-typ_b-propeller"/>
</dbReference>
<dbReference type="InterPro" id="IPR011043">
    <property type="entry name" value="Gal_Oxase/kelch_b-propeller"/>
</dbReference>
<dbReference type="Proteomes" id="UP000092443">
    <property type="component" value="Unplaced"/>
</dbReference>
<dbReference type="RefSeq" id="XP_037898343.1">
    <property type="nucleotide sequence ID" value="XM_038042415.1"/>
</dbReference>
<dbReference type="SUPFAM" id="SSF50965">
    <property type="entry name" value="Galactose oxidase, central domain"/>
    <property type="match status" value="1"/>
</dbReference>
<sequence length="255" mass="28919">MCEVYDISKNKLVPIANMNQKRFSHSVISLNGVVYAVGGRTNRCYLTSGERYDVYDSWRSIASMNNPRSDFGICTRNDFIYVVGGSNTSTVESYDPSTDKWDRCTNVPTDKHLCVRATVVENSIYTLAHRSSLSFCFRFDPTTTQWHTLNKTHIEDEFQLVSYDSSLFLIENDYCKRLDLRMNKWESIPSLQFERYGFSAVIAADDIYVLGGATSHSAGHDVTSVERFNIRTNAWTTIESMEIEHYKGGAAVVSG</sequence>
<evidence type="ECO:0000313" key="2">
    <source>
        <dbReference type="Proteomes" id="UP000092443"/>
    </source>
</evidence>
<dbReference type="Pfam" id="PF01344">
    <property type="entry name" value="Kelch_1"/>
    <property type="match status" value="3"/>
</dbReference>
<gene>
    <name evidence="3" type="primary">LOC119643063</name>
</gene>
<dbReference type="SMART" id="SM00612">
    <property type="entry name" value="Kelch"/>
    <property type="match status" value="3"/>
</dbReference>
<dbReference type="PANTHER" id="PTHR46375">
    <property type="entry name" value="KELCH REPEAT AND BTB DOMAIN-CONTAINING PROTEIN 13-RELATED"/>
    <property type="match status" value="1"/>
</dbReference>
<dbReference type="AlphaFoldDB" id="A0A9C5ZGU0"/>
<dbReference type="InterPro" id="IPR052392">
    <property type="entry name" value="Kelch-BTB_domain-containing"/>
</dbReference>
<dbReference type="Gene3D" id="2.120.10.80">
    <property type="entry name" value="Kelch-type beta propeller"/>
    <property type="match status" value="2"/>
</dbReference>
<dbReference type="KEGG" id="gfs:119643063"/>
<protein>
    <submittedName>
        <fullName evidence="3">Kelch-like protein 20</fullName>
    </submittedName>
</protein>